<dbReference type="AlphaFoldDB" id="A0A084SQ33"/>
<organism evidence="1 2">
    <name type="scientific">Archangium violaceum Cb vi76</name>
    <dbReference type="NCBI Taxonomy" id="1406225"/>
    <lineage>
        <taxon>Bacteria</taxon>
        <taxon>Pseudomonadati</taxon>
        <taxon>Myxococcota</taxon>
        <taxon>Myxococcia</taxon>
        <taxon>Myxococcales</taxon>
        <taxon>Cystobacterineae</taxon>
        <taxon>Archangiaceae</taxon>
        <taxon>Archangium</taxon>
    </lineage>
</organism>
<dbReference type="EMBL" id="JPMI01000201">
    <property type="protein sequence ID" value="KFA90568.1"/>
    <property type="molecule type" value="Genomic_DNA"/>
</dbReference>
<evidence type="ECO:0000313" key="2">
    <source>
        <dbReference type="Proteomes" id="UP000028547"/>
    </source>
</evidence>
<gene>
    <name evidence="1" type="ORF">Q664_27270</name>
</gene>
<reference evidence="1 2" key="1">
    <citation type="submission" date="2014-07" db="EMBL/GenBank/DDBJ databases">
        <title>Draft Genome Sequence of Gephyronic Acid Producer, Cystobacter violaceus Strain Cb vi76.</title>
        <authorList>
            <person name="Stevens D.C."/>
            <person name="Young J."/>
            <person name="Carmichael R."/>
            <person name="Tan J."/>
            <person name="Taylor R.E."/>
        </authorList>
    </citation>
    <scope>NUCLEOTIDE SEQUENCE [LARGE SCALE GENOMIC DNA]</scope>
    <source>
        <strain evidence="1 2">Cb vi76</strain>
    </source>
</reference>
<dbReference type="InterPro" id="IPR009003">
    <property type="entry name" value="Peptidase_S1_PA"/>
</dbReference>
<proteinExistence type="predicted"/>
<evidence type="ECO:0008006" key="3">
    <source>
        <dbReference type="Google" id="ProtNLM"/>
    </source>
</evidence>
<comment type="caution">
    <text evidence="1">The sequence shown here is derived from an EMBL/GenBank/DDBJ whole genome shotgun (WGS) entry which is preliminary data.</text>
</comment>
<accession>A0A084SQ33</accession>
<dbReference type="Gene3D" id="2.40.10.120">
    <property type="match status" value="1"/>
</dbReference>
<evidence type="ECO:0000313" key="1">
    <source>
        <dbReference type="EMBL" id="KFA90568.1"/>
    </source>
</evidence>
<dbReference type="Pfam" id="PF13365">
    <property type="entry name" value="Trypsin_2"/>
    <property type="match status" value="1"/>
</dbReference>
<dbReference type="SUPFAM" id="SSF50494">
    <property type="entry name" value="Trypsin-like serine proteases"/>
    <property type="match status" value="1"/>
</dbReference>
<protein>
    <recommendedName>
        <fullName evidence="3">Serine protease</fullName>
    </recommendedName>
</protein>
<dbReference type="Proteomes" id="UP000028547">
    <property type="component" value="Unassembled WGS sequence"/>
</dbReference>
<name>A0A084SQ33_9BACT</name>
<sequence>MPPHAYSVSVVSFVVAIDGFEAREQQPGSRGSAIIVGPHHLLTCWHVVQRREGAPWGQPDALAGEPWARLGLVHLPEAAPLECVGHDPSLDLALLYSPTELRAPVARWLDAASLHGWLRNPSPWVALGCSERTRQPSSHHGTGWLGENRDYLQLQGGIPAGFSGGALMPEHQELCAGVIQLGGKKSPLSVALSAETIERFLWQFKGRDAIELIRVPGPALARQPPGPGLRANSRGKILAVTGMIVSVLGGLATAWGIQRSRASQKPAPPVSLPVEQTTNVYSTTGAGSPIIKNDGTLNLTINTDDASHSK</sequence>